<dbReference type="STRING" id="126957.T1IVH4"/>
<dbReference type="Pfam" id="PF00520">
    <property type="entry name" value="Ion_trans"/>
    <property type="match status" value="1"/>
</dbReference>
<dbReference type="InterPro" id="IPR013555">
    <property type="entry name" value="TRP_dom"/>
</dbReference>
<evidence type="ECO:0000256" key="4">
    <source>
        <dbReference type="ARBA" id="ARBA00022737"/>
    </source>
</evidence>
<feature type="transmembrane region" description="Helical" evidence="12">
    <location>
        <begin position="604"/>
        <end position="623"/>
    </location>
</feature>
<sequence length="942" mass="107867">MYMSLFGSLRATTSIKADMDKFILLLYVVLVYCLVFSASQRTHFHESGHKGPHSYRFGFDTGPGSHNRHFRYEERDEHGFVRGKYGHYDKYGKPHVVEYIAHPKDGYSNKHKKKKSSMENNRGFCRSLGDCLNKLEVELFRLITSKETQQLKEFLLLHKHIIDFSKKGNRGYTALEAAVLTKNKAILAALLATRKCEPIDNALGLATQLKYHDGVNVFLKYMNSKKRVLYRTLTAPAIDLSDIKTSPSPVIEAPQDIALVLTEEDEEDDETFAEELESDSQRIESSADEKLPTIIAEGKSNGQPKVFLRSNTMPSEKFNAYNLRPTTTKDDKEKPLLERVQSMCGPAPLKNNVDILRKAAISEDHKMIEMLVQSGFYLQDPFEKATPSTESLDSLSESVDRLETYRALCSASYIAIADKDPIKVAFTRSEQLVNLSNEYPENKDELLDLANKSSQFSVELLSLCQSSDEVRQLMQMKISHGSAFAEHKFGRLLVAVNCKQKEFVTHPNCQHIVASLWLEGIFRQWTRWGTLRKCLHVFLQAILMPFMCMITLINPKLPLAKSANVPLNRFLYDATSFFIFLSLILLLLLIPANDDSFDNLSWDYIIHWISFIFVIAAWVKLLANDLPFKGKQFLRCFWSIYDVVMYSIFTVAFICILFLQDYQKVCKPLGNGFLAIAFILSACRTLQWFQLHPSLGPFIIAFARIICSLVKIIIVFLILYCAFTVSLFSLYRHVPDIEDGDKGKFRTFTGAIGALYWALYGQGDADFVEMPNTTNSNDTNSSGMDLENNDEITESFGLILWGLFHLGCVIVLLNMVIALMTIKYEQVTEHCDVEWKFARTKFWMYYFEDCNRVPIPFNIFLFIRTFILGICKKRSKTNHQQSNLPSKRWRQFDPKPVTSETDSKHFAISIELTTSGPETHDYAILMNCLIQRYFQKADVFAK</sequence>
<dbReference type="PANTHER" id="PTHR10117:SF54">
    <property type="entry name" value="TRANSIENT RECEPTOR POTENTIAL-GAMMA PROTEIN"/>
    <property type="match status" value="1"/>
</dbReference>
<reference evidence="14" key="2">
    <citation type="submission" date="2015-02" db="UniProtKB">
        <authorList>
            <consortium name="EnsemblMetazoa"/>
        </authorList>
    </citation>
    <scope>IDENTIFICATION</scope>
</reference>
<dbReference type="InterPro" id="IPR002153">
    <property type="entry name" value="TRPC_channel"/>
</dbReference>
<dbReference type="SMART" id="SM01420">
    <property type="entry name" value="TRP_2"/>
    <property type="match status" value="1"/>
</dbReference>
<dbReference type="Pfam" id="PF08344">
    <property type="entry name" value="TRP_2"/>
    <property type="match status" value="1"/>
</dbReference>
<dbReference type="EMBL" id="JH431584">
    <property type="status" value="NOT_ANNOTATED_CDS"/>
    <property type="molecule type" value="Genomic_DNA"/>
</dbReference>
<accession>T1IVH4</accession>
<feature type="domain" description="Transient receptor ion channel" evidence="13">
    <location>
        <begin position="379"/>
        <end position="443"/>
    </location>
</feature>
<keyword evidence="10" id="KW-0193">Cuticle</keyword>
<feature type="transmembrane region" description="Helical" evidence="12">
    <location>
        <begin position="534"/>
        <end position="554"/>
    </location>
</feature>
<dbReference type="AlphaFoldDB" id="T1IVH4"/>
<proteinExistence type="predicted"/>
<dbReference type="PANTHER" id="PTHR10117">
    <property type="entry name" value="TRANSIENT RECEPTOR POTENTIAL CHANNEL"/>
    <property type="match status" value="1"/>
</dbReference>
<keyword evidence="15" id="KW-1185">Reference proteome</keyword>
<dbReference type="InterPro" id="IPR005821">
    <property type="entry name" value="Ion_trans_dom"/>
</dbReference>
<evidence type="ECO:0000256" key="12">
    <source>
        <dbReference type="SAM" id="Phobius"/>
    </source>
</evidence>
<dbReference type="GO" id="GO:0042302">
    <property type="term" value="F:structural constituent of cuticle"/>
    <property type="evidence" value="ECO:0007669"/>
    <property type="project" value="UniProtKB-UniRule"/>
</dbReference>
<dbReference type="GO" id="GO:0034703">
    <property type="term" value="C:cation channel complex"/>
    <property type="evidence" value="ECO:0007669"/>
    <property type="project" value="TreeGrafter"/>
</dbReference>
<dbReference type="PROSITE" id="PS51155">
    <property type="entry name" value="CHIT_BIND_RR_2"/>
    <property type="match status" value="1"/>
</dbReference>
<dbReference type="GO" id="GO:0015279">
    <property type="term" value="F:store-operated calcium channel activity"/>
    <property type="evidence" value="ECO:0007669"/>
    <property type="project" value="TreeGrafter"/>
</dbReference>
<protein>
    <recommendedName>
        <fullName evidence="13">Transient receptor ion channel domain-containing protein</fullName>
    </recommendedName>
</protein>
<dbReference type="Pfam" id="PF00379">
    <property type="entry name" value="Chitin_bind_4"/>
    <property type="match status" value="1"/>
</dbReference>
<keyword evidence="9" id="KW-0407">Ion channel</keyword>
<dbReference type="GO" id="GO:0070679">
    <property type="term" value="F:inositol 1,4,5 trisphosphate binding"/>
    <property type="evidence" value="ECO:0007669"/>
    <property type="project" value="TreeGrafter"/>
</dbReference>
<feature type="transmembrane region" description="Helical" evidence="12">
    <location>
        <begin position="643"/>
        <end position="659"/>
    </location>
</feature>
<keyword evidence="8 12" id="KW-0472">Membrane</keyword>
<name>T1IVH4_STRMM</name>
<dbReference type="GO" id="GO:0005886">
    <property type="term" value="C:plasma membrane"/>
    <property type="evidence" value="ECO:0007669"/>
    <property type="project" value="TreeGrafter"/>
</dbReference>
<dbReference type="InterPro" id="IPR000618">
    <property type="entry name" value="Insect_cuticle"/>
</dbReference>
<keyword evidence="2" id="KW-0813">Transport</keyword>
<keyword evidence="6" id="KW-0040">ANK repeat</keyword>
<feature type="transmembrane region" description="Helical" evidence="12">
    <location>
        <begin position="574"/>
        <end position="592"/>
    </location>
</feature>
<reference evidence="15" key="1">
    <citation type="submission" date="2011-05" db="EMBL/GenBank/DDBJ databases">
        <authorList>
            <person name="Richards S.R."/>
            <person name="Qu J."/>
            <person name="Jiang H."/>
            <person name="Jhangiani S.N."/>
            <person name="Agravi P."/>
            <person name="Goodspeed R."/>
            <person name="Gross S."/>
            <person name="Mandapat C."/>
            <person name="Jackson L."/>
            <person name="Mathew T."/>
            <person name="Pu L."/>
            <person name="Thornton R."/>
            <person name="Saada N."/>
            <person name="Wilczek-Boney K.B."/>
            <person name="Lee S."/>
            <person name="Kovar C."/>
            <person name="Wu Y."/>
            <person name="Scherer S.E."/>
            <person name="Worley K.C."/>
            <person name="Muzny D.M."/>
            <person name="Gibbs R."/>
        </authorList>
    </citation>
    <scope>NUCLEOTIDE SEQUENCE</scope>
    <source>
        <strain evidence="15">Brora</strain>
    </source>
</reference>
<evidence type="ECO:0000256" key="10">
    <source>
        <dbReference type="PROSITE-ProRule" id="PRU00497"/>
    </source>
</evidence>
<evidence type="ECO:0000256" key="3">
    <source>
        <dbReference type="ARBA" id="ARBA00022692"/>
    </source>
</evidence>
<evidence type="ECO:0000256" key="7">
    <source>
        <dbReference type="ARBA" id="ARBA00023065"/>
    </source>
</evidence>
<evidence type="ECO:0000313" key="14">
    <source>
        <dbReference type="EnsemblMetazoa" id="SMAR005172-PA"/>
    </source>
</evidence>
<evidence type="ECO:0000259" key="13">
    <source>
        <dbReference type="SMART" id="SM01420"/>
    </source>
</evidence>
<feature type="region of interest" description="Disordered" evidence="11">
    <location>
        <begin position="879"/>
        <end position="900"/>
    </location>
</feature>
<feature type="transmembrane region" description="Helical" evidence="12">
    <location>
        <begin position="798"/>
        <end position="820"/>
    </location>
</feature>
<dbReference type="OMA" id="HEYLCAN"/>
<dbReference type="GO" id="GO:0051480">
    <property type="term" value="P:regulation of cytosolic calcium ion concentration"/>
    <property type="evidence" value="ECO:0007669"/>
    <property type="project" value="TreeGrafter"/>
</dbReference>
<keyword evidence="3 12" id="KW-0812">Transmembrane</keyword>
<feature type="transmembrane region" description="Helical" evidence="12">
    <location>
        <begin position="671"/>
        <end position="689"/>
    </location>
</feature>
<keyword evidence="4" id="KW-0677">Repeat</keyword>
<dbReference type="EnsemblMetazoa" id="SMAR005172-RA">
    <property type="protein sequence ID" value="SMAR005172-PA"/>
    <property type="gene ID" value="SMAR005172"/>
</dbReference>
<dbReference type="PRINTS" id="PR01097">
    <property type="entry name" value="TRNSRECEPTRP"/>
</dbReference>
<evidence type="ECO:0000256" key="8">
    <source>
        <dbReference type="ARBA" id="ARBA00023136"/>
    </source>
</evidence>
<feature type="transmembrane region" description="Helical" evidence="12">
    <location>
        <begin position="22"/>
        <end position="39"/>
    </location>
</feature>
<evidence type="ECO:0000313" key="15">
    <source>
        <dbReference type="Proteomes" id="UP000014500"/>
    </source>
</evidence>
<feature type="transmembrane region" description="Helical" evidence="12">
    <location>
        <begin position="695"/>
        <end position="723"/>
    </location>
</feature>
<organism evidence="14 15">
    <name type="scientific">Strigamia maritima</name>
    <name type="common">European centipede</name>
    <name type="synonym">Geophilus maritimus</name>
    <dbReference type="NCBI Taxonomy" id="126957"/>
    <lineage>
        <taxon>Eukaryota</taxon>
        <taxon>Metazoa</taxon>
        <taxon>Ecdysozoa</taxon>
        <taxon>Arthropoda</taxon>
        <taxon>Myriapoda</taxon>
        <taxon>Chilopoda</taxon>
        <taxon>Pleurostigmophora</taxon>
        <taxon>Geophilomorpha</taxon>
        <taxon>Linotaeniidae</taxon>
        <taxon>Strigamia</taxon>
    </lineage>
</organism>
<feature type="transmembrane region" description="Helical" evidence="12">
    <location>
        <begin position="853"/>
        <end position="871"/>
    </location>
</feature>
<keyword evidence="7" id="KW-0406">Ion transport</keyword>
<keyword evidence="5 12" id="KW-1133">Transmembrane helix</keyword>
<evidence type="ECO:0000256" key="6">
    <source>
        <dbReference type="ARBA" id="ARBA00023043"/>
    </source>
</evidence>
<evidence type="ECO:0000256" key="5">
    <source>
        <dbReference type="ARBA" id="ARBA00022989"/>
    </source>
</evidence>
<comment type="subcellular location">
    <subcellularLocation>
        <location evidence="1">Membrane</location>
        <topology evidence="1">Multi-pass membrane protein</topology>
    </subcellularLocation>
</comment>
<evidence type="ECO:0000256" key="2">
    <source>
        <dbReference type="ARBA" id="ARBA00022448"/>
    </source>
</evidence>
<dbReference type="eggNOG" id="KOG3609">
    <property type="taxonomic scope" value="Eukaryota"/>
</dbReference>
<evidence type="ECO:0000256" key="1">
    <source>
        <dbReference type="ARBA" id="ARBA00004141"/>
    </source>
</evidence>
<dbReference type="Proteomes" id="UP000014500">
    <property type="component" value="Unassembled WGS sequence"/>
</dbReference>
<evidence type="ECO:0000256" key="9">
    <source>
        <dbReference type="ARBA" id="ARBA00023303"/>
    </source>
</evidence>
<dbReference type="PhylomeDB" id="T1IVH4"/>
<dbReference type="HOGENOM" id="CLU_311767_0_0_1"/>
<evidence type="ECO:0000256" key="11">
    <source>
        <dbReference type="SAM" id="MobiDB-lite"/>
    </source>
</evidence>